<dbReference type="Gene3D" id="2.60.120.200">
    <property type="match status" value="1"/>
</dbReference>
<evidence type="ECO:0000256" key="5">
    <source>
        <dbReference type="ARBA" id="ARBA00023136"/>
    </source>
</evidence>
<dbReference type="InterPro" id="IPR051136">
    <property type="entry name" value="Intracellular_Lectin-GPT"/>
</dbReference>
<dbReference type="PROSITE" id="PS51328">
    <property type="entry name" value="L_LECTIN_LIKE"/>
    <property type="match status" value="1"/>
</dbReference>
<dbReference type="GO" id="GO:0005793">
    <property type="term" value="C:endoplasmic reticulum-Golgi intermediate compartment"/>
    <property type="evidence" value="ECO:0007669"/>
    <property type="project" value="TreeGrafter"/>
</dbReference>
<name>A0A3N4M1J5_9PEZI</name>
<dbReference type="GO" id="GO:0030134">
    <property type="term" value="C:COPII-coated ER to Golgi transport vesicle"/>
    <property type="evidence" value="ECO:0007669"/>
    <property type="project" value="TreeGrafter"/>
</dbReference>
<evidence type="ECO:0000256" key="6">
    <source>
        <dbReference type="SAM" id="Phobius"/>
    </source>
</evidence>
<sequence>MKRFTLSAAAIWLVTTISTVLAEWQADPNFSIGLKQPLSSDGYQMPGWTVLGVSQVLRDRVIMTPPHPGSMRSAIWSEHANPYNEWSAEIDFRANGEERSGGSFHFWYTAGGAGYQGTDSVYTAKTWDGLAILVDKYGSYGGSVRGFLNDGKTDYSIHHNIASLAFGHCDFTYRNQGTLSKLKITHTNQGLKVEADGRTCFETRDVHLSASNYFGVSAASADSPDSFELFKFAISSPEVGHPQIQNDKGSGQAVDHDGHILGKHSDHVKNSQEPISNGKQELHGKLPHEKDFEEWKDEVPDKPASSYKTQEEQFKDLHDRLTALTHHLGAIQVQIGGVYDKVDAVNHRLDEFREESRHTRVPREQVDRMEGRLSAVENMIRELEKVLHTKDYSKHFDSIHTALRDQHSNLLNTVPESVANAVHERHGKLTIVVWLILGVQVMLVGGFVWYKRRKGVMPKKYL</sequence>
<dbReference type="PANTHER" id="PTHR12223:SF28">
    <property type="entry name" value="LECTIN, MANNOSE BINDING 1 LIKE"/>
    <property type="match status" value="1"/>
</dbReference>
<evidence type="ECO:0000256" key="1">
    <source>
        <dbReference type="ARBA" id="ARBA00004479"/>
    </source>
</evidence>
<feature type="signal peptide" evidence="7">
    <location>
        <begin position="1"/>
        <end position="22"/>
    </location>
</feature>
<evidence type="ECO:0000256" key="4">
    <source>
        <dbReference type="ARBA" id="ARBA00022989"/>
    </source>
</evidence>
<dbReference type="GO" id="GO:0005537">
    <property type="term" value="F:D-mannose binding"/>
    <property type="evidence" value="ECO:0007669"/>
    <property type="project" value="TreeGrafter"/>
</dbReference>
<evidence type="ECO:0000256" key="2">
    <source>
        <dbReference type="ARBA" id="ARBA00022692"/>
    </source>
</evidence>
<dbReference type="STRING" id="1051890.A0A3N4M1J5"/>
<evidence type="ECO:0000256" key="3">
    <source>
        <dbReference type="ARBA" id="ARBA00022729"/>
    </source>
</evidence>
<dbReference type="PANTHER" id="PTHR12223">
    <property type="entry name" value="VESICULAR MANNOSE-BINDING LECTIN"/>
    <property type="match status" value="1"/>
</dbReference>
<feature type="transmembrane region" description="Helical" evidence="6">
    <location>
        <begin position="431"/>
        <end position="450"/>
    </location>
</feature>
<feature type="chain" id="PRO_5018212756" evidence="7">
    <location>
        <begin position="23"/>
        <end position="462"/>
    </location>
</feature>
<dbReference type="InterPro" id="IPR013320">
    <property type="entry name" value="ConA-like_dom_sf"/>
</dbReference>
<keyword evidence="2 6" id="KW-0812">Transmembrane</keyword>
<dbReference type="FunCoup" id="A0A3N4M1J5">
    <property type="interactions" value="135"/>
</dbReference>
<evidence type="ECO:0000313" key="9">
    <source>
        <dbReference type="EMBL" id="RPB24175.1"/>
    </source>
</evidence>
<dbReference type="GO" id="GO:0006888">
    <property type="term" value="P:endoplasmic reticulum to Golgi vesicle-mediated transport"/>
    <property type="evidence" value="ECO:0007669"/>
    <property type="project" value="TreeGrafter"/>
</dbReference>
<feature type="domain" description="L-type lectin-like" evidence="8">
    <location>
        <begin position="26"/>
        <end position="237"/>
    </location>
</feature>
<keyword evidence="10" id="KW-1185">Reference proteome</keyword>
<dbReference type="OrthoDB" id="10265193at2759"/>
<comment type="subcellular location">
    <subcellularLocation>
        <location evidence="1">Membrane</location>
        <topology evidence="1">Single-pass type I membrane protein</topology>
    </subcellularLocation>
</comment>
<gene>
    <name evidence="9" type="ORF">L211DRAFT_213200</name>
</gene>
<keyword evidence="3 7" id="KW-0732">Signal</keyword>
<evidence type="ECO:0000256" key="7">
    <source>
        <dbReference type="SAM" id="SignalP"/>
    </source>
</evidence>
<dbReference type="Proteomes" id="UP000267821">
    <property type="component" value="Unassembled WGS sequence"/>
</dbReference>
<accession>A0A3N4M1J5</accession>
<evidence type="ECO:0000313" key="10">
    <source>
        <dbReference type="Proteomes" id="UP000267821"/>
    </source>
</evidence>
<dbReference type="InParanoid" id="A0A3N4M1J5"/>
<protein>
    <submittedName>
        <fullName evidence="9">Concanavalin A-like lectin/glucanase</fullName>
    </submittedName>
</protein>
<dbReference type="InterPro" id="IPR005052">
    <property type="entry name" value="Lectin_leg"/>
</dbReference>
<keyword evidence="4 6" id="KW-1133">Transmembrane helix</keyword>
<dbReference type="Pfam" id="PF03388">
    <property type="entry name" value="Lectin_leg-like"/>
    <property type="match status" value="1"/>
</dbReference>
<reference evidence="9 10" key="1">
    <citation type="journal article" date="2018" name="Nat. Ecol. Evol.">
        <title>Pezizomycetes genomes reveal the molecular basis of ectomycorrhizal truffle lifestyle.</title>
        <authorList>
            <person name="Murat C."/>
            <person name="Payen T."/>
            <person name="Noel B."/>
            <person name="Kuo A."/>
            <person name="Morin E."/>
            <person name="Chen J."/>
            <person name="Kohler A."/>
            <person name="Krizsan K."/>
            <person name="Balestrini R."/>
            <person name="Da Silva C."/>
            <person name="Montanini B."/>
            <person name="Hainaut M."/>
            <person name="Levati E."/>
            <person name="Barry K.W."/>
            <person name="Belfiori B."/>
            <person name="Cichocki N."/>
            <person name="Clum A."/>
            <person name="Dockter R.B."/>
            <person name="Fauchery L."/>
            <person name="Guy J."/>
            <person name="Iotti M."/>
            <person name="Le Tacon F."/>
            <person name="Lindquist E.A."/>
            <person name="Lipzen A."/>
            <person name="Malagnac F."/>
            <person name="Mello A."/>
            <person name="Molinier V."/>
            <person name="Miyauchi S."/>
            <person name="Poulain J."/>
            <person name="Riccioni C."/>
            <person name="Rubini A."/>
            <person name="Sitrit Y."/>
            <person name="Splivallo R."/>
            <person name="Traeger S."/>
            <person name="Wang M."/>
            <person name="Zifcakova L."/>
            <person name="Wipf D."/>
            <person name="Zambonelli A."/>
            <person name="Paolocci F."/>
            <person name="Nowrousian M."/>
            <person name="Ottonello S."/>
            <person name="Baldrian P."/>
            <person name="Spatafora J.W."/>
            <person name="Henrissat B."/>
            <person name="Nagy L.G."/>
            <person name="Aury J.M."/>
            <person name="Wincker P."/>
            <person name="Grigoriev I.V."/>
            <person name="Bonfante P."/>
            <person name="Martin F.M."/>
        </authorList>
    </citation>
    <scope>NUCLEOTIDE SEQUENCE [LARGE SCALE GENOMIC DNA]</scope>
    <source>
        <strain evidence="9 10">ATCC MYA-4762</strain>
    </source>
</reference>
<dbReference type="GO" id="GO:0000139">
    <property type="term" value="C:Golgi membrane"/>
    <property type="evidence" value="ECO:0007669"/>
    <property type="project" value="TreeGrafter"/>
</dbReference>
<evidence type="ECO:0000259" key="8">
    <source>
        <dbReference type="PROSITE" id="PS51328"/>
    </source>
</evidence>
<keyword evidence="5 6" id="KW-0472">Membrane</keyword>
<proteinExistence type="predicted"/>
<organism evidence="9 10">
    <name type="scientific">Terfezia boudieri ATCC MYA-4762</name>
    <dbReference type="NCBI Taxonomy" id="1051890"/>
    <lineage>
        <taxon>Eukaryota</taxon>
        <taxon>Fungi</taxon>
        <taxon>Dikarya</taxon>
        <taxon>Ascomycota</taxon>
        <taxon>Pezizomycotina</taxon>
        <taxon>Pezizomycetes</taxon>
        <taxon>Pezizales</taxon>
        <taxon>Pezizaceae</taxon>
        <taxon>Terfezia</taxon>
    </lineage>
</organism>
<dbReference type="SUPFAM" id="SSF49899">
    <property type="entry name" value="Concanavalin A-like lectins/glucanases"/>
    <property type="match status" value="1"/>
</dbReference>
<dbReference type="AlphaFoldDB" id="A0A3N4M1J5"/>
<dbReference type="EMBL" id="ML121543">
    <property type="protein sequence ID" value="RPB24175.1"/>
    <property type="molecule type" value="Genomic_DNA"/>
</dbReference>
<keyword evidence="9" id="KW-0430">Lectin</keyword>
<dbReference type="GO" id="GO:0005789">
    <property type="term" value="C:endoplasmic reticulum membrane"/>
    <property type="evidence" value="ECO:0007669"/>
    <property type="project" value="TreeGrafter"/>
</dbReference>